<comment type="caution">
    <text evidence="4">The sequence shown here is derived from an EMBL/GenBank/DDBJ whole genome shotgun (WGS) entry which is preliminary data.</text>
</comment>
<dbReference type="Pfam" id="PF17171">
    <property type="entry name" value="GST_C_6"/>
    <property type="match status" value="1"/>
</dbReference>
<comment type="similarity">
    <text evidence="1">Belongs to the FAX family.</text>
</comment>
<dbReference type="InterPro" id="IPR026928">
    <property type="entry name" value="FAX/IsoI-like"/>
</dbReference>
<dbReference type="CDD" id="cd03193">
    <property type="entry name" value="GST_C_Metaxin"/>
    <property type="match status" value="1"/>
</dbReference>
<feature type="domain" description="Thioredoxin-like fold" evidence="3">
    <location>
        <begin position="42"/>
        <end position="135"/>
    </location>
</feature>
<feature type="domain" description="Metaxin glutathione S-transferase" evidence="2">
    <location>
        <begin position="184"/>
        <end position="247"/>
    </location>
</feature>
<dbReference type="Pfam" id="PF17172">
    <property type="entry name" value="GST_N_4"/>
    <property type="match status" value="1"/>
</dbReference>
<dbReference type="PANTHER" id="PTHR12289">
    <property type="entry name" value="METAXIN RELATED"/>
    <property type="match status" value="1"/>
</dbReference>
<dbReference type="InterPro" id="IPR036249">
    <property type="entry name" value="Thioredoxin-like_sf"/>
</dbReference>
<evidence type="ECO:0000313" key="5">
    <source>
        <dbReference type="Proteomes" id="UP001519460"/>
    </source>
</evidence>
<dbReference type="SFLD" id="SFLDG01200">
    <property type="entry name" value="SUF1.1"/>
    <property type="match status" value="1"/>
</dbReference>
<dbReference type="InterPro" id="IPR012336">
    <property type="entry name" value="Thioredoxin-like_fold"/>
</dbReference>
<gene>
    <name evidence="4" type="ORF">BaRGS_00039349</name>
</gene>
<dbReference type="AlphaFoldDB" id="A0ABD0J378"/>
<dbReference type="InterPro" id="IPR033468">
    <property type="entry name" value="Metaxin_GST"/>
</dbReference>
<dbReference type="Proteomes" id="UP001519460">
    <property type="component" value="Unassembled WGS sequence"/>
</dbReference>
<accession>A0ABD0J378</accession>
<reference evidence="4 5" key="1">
    <citation type="journal article" date="2023" name="Sci. Data">
        <title>Genome assembly of the Korean intertidal mud-creeper Batillaria attramentaria.</title>
        <authorList>
            <person name="Patra A.K."/>
            <person name="Ho P.T."/>
            <person name="Jun S."/>
            <person name="Lee S.J."/>
            <person name="Kim Y."/>
            <person name="Won Y.J."/>
        </authorList>
    </citation>
    <scope>NUCLEOTIDE SEQUENCE [LARGE SCALE GENOMIC DNA]</scope>
    <source>
        <strain evidence="4">Wonlab-2016</strain>
    </source>
</reference>
<dbReference type="PANTHER" id="PTHR12289:SF41">
    <property type="entry name" value="FAILED AXON CONNECTIONS-RELATED"/>
    <property type="match status" value="1"/>
</dbReference>
<evidence type="ECO:0000256" key="1">
    <source>
        <dbReference type="ARBA" id="ARBA00006475"/>
    </source>
</evidence>
<dbReference type="InterPro" id="IPR036282">
    <property type="entry name" value="Glutathione-S-Trfase_C_sf"/>
</dbReference>
<name>A0ABD0J378_9CAEN</name>
<dbReference type="Gene3D" id="1.20.1050.10">
    <property type="match status" value="1"/>
</dbReference>
<dbReference type="SFLD" id="SFLDS00019">
    <property type="entry name" value="Glutathione_Transferase_(cytos"/>
    <property type="match status" value="1"/>
</dbReference>
<proteinExistence type="inferred from homology"/>
<dbReference type="SFLD" id="SFLDG01180">
    <property type="entry name" value="SUF1"/>
    <property type="match status" value="1"/>
</dbReference>
<dbReference type="SUPFAM" id="SSF47616">
    <property type="entry name" value="GST C-terminal domain-like"/>
    <property type="match status" value="1"/>
</dbReference>
<organism evidence="4 5">
    <name type="scientific">Batillaria attramentaria</name>
    <dbReference type="NCBI Taxonomy" id="370345"/>
    <lineage>
        <taxon>Eukaryota</taxon>
        <taxon>Metazoa</taxon>
        <taxon>Spiralia</taxon>
        <taxon>Lophotrochozoa</taxon>
        <taxon>Mollusca</taxon>
        <taxon>Gastropoda</taxon>
        <taxon>Caenogastropoda</taxon>
        <taxon>Sorbeoconcha</taxon>
        <taxon>Cerithioidea</taxon>
        <taxon>Batillariidae</taxon>
        <taxon>Batillaria</taxon>
    </lineage>
</organism>
<evidence type="ECO:0000259" key="2">
    <source>
        <dbReference type="Pfam" id="PF17171"/>
    </source>
</evidence>
<evidence type="ECO:0000259" key="3">
    <source>
        <dbReference type="Pfam" id="PF17172"/>
    </source>
</evidence>
<dbReference type="InterPro" id="IPR050931">
    <property type="entry name" value="Mito_Protein_Transport_Metaxin"/>
</dbReference>
<keyword evidence="5" id="KW-1185">Reference proteome</keyword>
<protein>
    <submittedName>
        <fullName evidence="4">Uncharacterized protein</fullName>
    </submittedName>
</protein>
<dbReference type="EMBL" id="JACVVK020000682">
    <property type="protein sequence ID" value="KAK7456551.1"/>
    <property type="molecule type" value="Genomic_DNA"/>
</dbReference>
<dbReference type="SUPFAM" id="SSF52833">
    <property type="entry name" value="Thioredoxin-like"/>
    <property type="match status" value="1"/>
</dbReference>
<evidence type="ECO:0000313" key="4">
    <source>
        <dbReference type="EMBL" id="KAK7456551.1"/>
    </source>
</evidence>
<dbReference type="InterPro" id="IPR040079">
    <property type="entry name" value="Glutathione_S-Trfase"/>
</dbReference>
<sequence>MNASLYCSHQRGIFRKGNVTYPKDTVILHQIGRGPYAPSMTPYAVKLETYLRMAKIPYQNCHDMKPSGKGKWPWVEYNDDKVSDSALCITYLNRVRGVDLNSRLTPAERATALAFQRLAEDSLYWVLLVQRWVHEPSMEFFRACFGVFFVSRIFLRWIFMPKMKKYAWSQGLGRHSRDEVLDIARENFKALADFMGQKKFLMGDEPCETDCTVFGMLSQVYWQCPGQTVATIFKEEFPTLVAYCERMRSKFWPDWDECTTHGGTREATK</sequence>